<organism evidence="4 5">
    <name type="scientific">Nematostella vectensis</name>
    <name type="common">Starlet sea anemone</name>
    <dbReference type="NCBI Taxonomy" id="45351"/>
    <lineage>
        <taxon>Eukaryota</taxon>
        <taxon>Metazoa</taxon>
        <taxon>Cnidaria</taxon>
        <taxon>Anthozoa</taxon>
        <taxon>Hexacorallia</taxon>
        <taxon>Actiniaria</taxon>
        <taxon>Edwardsiidae</taxon>
        <taxon>Nematostella</taxon>
    </lineage>
</organism>
<sequence>MAAQRESFLKNFPNAKDMAPSKDNQESALVIDSVGTVVSNYVPLDKKAFILTPTEVGGKQSTKKWLAVFTFRILAFVRRYCKPFKLREFAKDAQNLFIQVNKALEDKNKRKLEELATGSVYHALRKEFFPPSKQLHWRYVKELERPRVVHARVIPVDSKENLFAQVTVKMNSEQVRFLVN</sequence>
<dbReference type="InterPro" id="IPR032710">
    <property type="entry name" value="NTF2-like_dom_sf"/>
</dbReference>
<proteinExistence type="predicted"/>
<keyword evidence="3" id="KW-0496">Mitochondrion</keyword>
<dbReference type="SUPFAM" id="SSF54427">
    <property type="entry name" value="NTF2-like"/>
    <property type="match status" value="1"/>
</dbReference>
<dbReference type="Gene3D" id="3.10.450.240">
    <property type="match status" value="1"/>
</dbReference>
<name>A7RHI9_NEMVE</name>
<dbReference type="PANTHER" id="PTHR28554:SF1">
    <property type="entry name" value="LARGE RIBOSOMAL SUBUNIT PROTEIN ML45"/>
    <property type="match status" value="1"/>
</dbReference>
<dbReference type="eggNOG" id="KOG4599">
    <property type="taxonomic scope" value="Eukaryota"/>
</dbReference>
<dbReference type="HOGENOM" id="CLU_1498024_0_0_1"/>
<accession>A7RHI9</accession>
<evidence type="ECO:0000313" key="4">
    <source>
        <dbReference type="EMBL" id="EDO48989.1"/>
    </source>
</evidence>
<evidence type="ECO:0000256" key="3">
    <source>
        <dbReference type="ARBA" id="ARBA00023128"/>
    </source>
</evidence>
<evidence type="ECO:0000313" key="5">
    <source>
        <dbReference type="Proteomes" id="UP000001593"/>
    </source>
</evidence>
<dbReference type="GO" id="GO:0032979">
    <property type="term" value="P:protein insertion into mitochondrial inner membrane from matrix"/>
    <property type="evidence" value="ECO:0007669"/>
    <property type="project" value="InterPro"/>
</dbReference>
<dbReference type="InterPro" id="IPR051975">
    <property type="entry name" value="mtLSU_mL45"/>
</dbReference>
<dbReference type="InterPro" id="IPR024621">
    <property type="entry name" value="Mba1"/>
</dbReference>
<dbReference type="Pfam" id="PF07961">
    <property type="entry name" value="MBA1"/>
    <property type="match status" value="1"/>
</dbReference>
<dbReference type="InParanoid" id="A7RHI9"/>
<dbReference type="PhylomeDB" id="A7RHI9"/>
<evidence type="ECO:0000256" key="2">
    <source>
        <dbReference type="ARBA" id="ARBA00022946"/>
    </source>
</evidence>
<dbReference type="EMBL" id="DS469511">
    <property type="protein sequence ID" value="EDO48989.1"/>
    <property type="molecule type" value="Genomic_DNA"/>
</dbReference>
<gene>
    <name evidence="4" type="ORF">NEMVEDRAFT_v1g197215</name>
</gene>
<dbReference type="GO" id="GO:0005743">
    <property type="term" value="C:mitochondrial inner membrane"/>
    <property type="evidence" value="ECO:0007669"/>
    <property type="project" value="InterPro"/>
</dbReference>
<keyword evidence="5" id="KW-1185">Reference proteome</keyword>
<comment type="subcellular location">
    <subcellularLocation>
        <location evidence="1">Mitochondrion</location>
    </subcellularLocation>
</comment>
<dbReference type="STRING" id="45351.A7RHI9"/>
<dbReference type="OMA" id="IAPPRNW"/>
<keyword evidence="2" id="KW-0809">Transit peptide</keyword>
<dbReference type="AlphaFoldDB" id="A7RHI9"/>
<dbReference type="Proteomes" id="UP000001593">
    <property type="component" value="Unassembled WGS sequence"/>
</dbReference>
<dbReference type="PANTHER" id="PTHR28554">
    <property type="entry name" value="39S RIBOSOMAL PROTEIN L45, MITOCHONDRIAL"/>
    <property type="match status" value="1"/>
</dbReference>
<protein>
    <submittedName>
        <fullName evidence="4">Uncharacterized protein</fullName>
    </submittedName>
</protein>
<reference evidence="4 5" key="1">
    <citation type="journal article" date="2007" name="Science">
        <title>Sea anemone genome reveals ancestral eumetazoan gene repertoire and genomic organization.</title>
        <authorList>
            <person name="Putnam N.H."/>
            <person name="Srivastava M."/>
            <person name="Hellsten U."/>
            <person name="Dirks B."/>
            <person name="Chapman J."/>
            <person name="Salamov A."/>
            <person name="Terry A."/>
            <person name="Shapiro H."/>
            <person name="Lindquist E."/>
            <person name="Kapitonov V.V."/>
            <person name="Jurka J."/>
            <person name="Genikhovich G."/>
            <person name="Grigoriev I.V."/>
            <person name="Lucas S.M."/>
            <person name="Steele R.E."/>
            <person name="Finnerty J.R."/>
            <person name="Technau U."/>
            <person name="Martindale M.Q."/>
            <person name="Rokhsar D.S."/>
        </authorList>
    </citation>
    <scope>NUCLEOTIDE SEQUENCE [LARGE SCALE GENOMIC DNA]</scope>
    <source>
        <strain evidence="5">CH2 X CH6</strain>
    </source>
</reference>
<evidence type="ECO:0000256" key="1">
    <source>
        <dbReference type="ARBA" id="ARBA00004173"/>
    </source>
</evidence>